<organism evidence="1 2">
    <name type="scientific">Spiromyces aspiralis</name>
    <dbReference type="NCBI Taxonomy" id="68401"/>
    <lineage>
        <taxon>Eukaryota</taxon>
        <taxon>Fungi</taxon>
        <taxon>Fungi incertae sedis</taxon>
        <taxon>Zoopagomycota</taxon>
        <taxon>Kickxellomycotina</taxon>
        <taxon>Kickxellomycetes</taxon>
        <taxon>Kickxellales</taxon>
        <taxon>Kickxellaceae</taxon>
        <taxon>Spiromyces</taxon>
    </lineage>
</organism>
<dbReference type="Proteomes" id="UP001145114">
    <property type="component" value="Unassembled WGS sequence"/>
</dbReference>
<keyword evidence="1" id="KW-0239">DNA-directed DNA polymerase</keyword>
<keyword evidence="1" id="KW-0808">Transferase</keyword>
<keyword evidence="2" id="KW-1185">Reference proteome</keyword>
<dbReference type="EMBL" id="JAMZIH010000110">
    <property type="protein sequence ID" value="KAJ1679932.1"/>
    <property type="molecule type" value="Genomic_DNA"/>
</dbReference>
<sequence length="1108" mass="123614">VKRNEMGIQMLASKLRDAVFPNPCLPLPTKNQLNIAVDHLKSHNIYDKKESELVPPVGFDTPPLLGATINEHFWKLGGQVAEPYLGMAKEFAAAAVPPPPSAKRWVFRSGWTRYTVDDRDEPVLHPPLDEGACSFDIEALVSLGPYPLMASAVTAKAWYGWVSPYLTGESPTYRHLIPLGNGGNGSSPRLVVGHNVGFDRARVEDEYSLRQSPIRYLDTMSLHVAVSGLCNQQRPHWLKYDKALESEDQEYLRLNSDTGKFYDVGAMNSLRVVAKFYCGISLDKTIRDVFFDGTVDDIKCQFNELMAYCAKDSLVTHQVFSKVFPLYLKKCPHPVSFAGMLLMLNAFMPVNTQWPKYIERCEQIWQQISSDVELKLKQLADEAVKLKDRNEYISDPWLRNLDWTIEQVKMTKPKLKKDGTYAKGGEPKPYSNQKLPGYPKWYRDLWQSKLKDIHVTARSRIAPYLLKLKWMGYPIYHSKAHGWMFRAPREEVDRCRASSESSDPGQGSSGNSSDSHGNAPFNNLKEVEFPTDPTDPNYEPIPAAEAGRWAYFKVPHKDGEEANCGNPLAKGYHAAIEKGTLTSAYPIAKQVMAMSMVCSYWISARERIKSQFVVWPNEVAKAGAAGATLDFGMAGCGNGIILPQVVPMGTITRRGVESTWMTASNAKKDRIGSELKSLITAPPGYVFVGADVDSEELWISSLIGDSQFGTHGATALGWMTLQGTKAEGTDMHSVTARILGIDRGSAKVFNYARIYGAGVKFATSVLLQFNPGMDEQTARKKAEALYAATKGRRERNLQYFGHPFWHGGTETYMFNRLEEIATSSDPRTPVLECGITEALKASRSGPRYMTSRVNWVVQSSAVDYLHLLLVSMSYLIHTYRIDARFVISVHDEIRYLVSERDKYRAALALQVSNFWVRSLFSYKLGIEDLPQSVAFFSSVDIDHVLRKEVEMECITPSNPEPISPGISLDILEILQMTQGHLSPSASAAFAPTLYHADAPSPASGRDDHADNGNFTHLLGLKYKAGRPNASTQKSQQSPAIPSGLPITRRPTDLSYLRAQMLYDITEIRQLLFGSKRGQDLPLVVGPANKYKKTSVVMIKRAAKPRKSP</sequence>
<proteinExistence type="predicted"/>
<evidence type="ECO:0000313" key="2">
    <source>
        <dbReference type="Proteomes" id="UP001145114"/>
    </source>
</evidence>
<name>A0ACC1HXH6_9FUNG</name>
<comment type="caution">
    <text evidence="1">The sequence shown here is derived from an EMBL/GenBank/DDBJ whole genome shotgun (WGS) entry which is preliminary data.</text>
</comment>
<dbReference type="EC" id="2.7.7.7" evidence="1"/>
<reference evidence="1" key="1">
    <citation type="submission" date="2022-06" db="EMBL/GenBank/DDBJ databases">
        <title>Phylogenomic reconstructions and comparative analyses of Kickxellomycotina fungi.</title>
        <authorList>
            <person name="Reynolds N.K."/>
            <person name="Stajich J.E."/>
            <person name="Barry K."/>
            <person name="Grigoriev I.V."/>
            <person name="Crous P."/>
            <person name="Smith M.E."/>
        </authorList>
    </citation>
    <scope>NUCLEOTIDE SEQUENCE</scope>
    <source>
        <strain evidence="1">RSA 2271</strain>
    </source>
</reference>
<evidence type="ECO:0000313" key="1">
    <source>
        <dbReference type="EMBL" id="KAJ1679932.1"/>
    </source>
</evidence>
<gene>
    <name evidence="1" type="primary">MIP1</name>
    <name evidence="1" type="ORF">EV182_001026</name>
</gene>
<feature type="non-terminal residue" evidence="1">
    <location>
        <position position="1"/>
    </location>
</feature>
<protein>
    <submittedName>
        <fullName evidence="1">DNA-directed DNA polymerase gamma mip1</fullName>
        <ecNumber evidence="1">2.7.7.7</ecNumber>
    </submittedName>
</protein>
<keyword evidence="1" id="KW-0548">Nucleotidyltransferase</keyword>
<accession>A0ACC1HXH6</accession>